<dbReference type="InterPro" id="IPR020846">
    <property type="entry name" value="MFS_dom"/>
</dbReference>
<evidence type="ECO:0000256" key="2">
    <source>
        <dbReference type="ARBA" id="ARBA00010992"/>
    </source>
</evidence>
<proteinExistence type="inferred from homology"/>
<dbReference type="InterPro" id="IPR003663">
    <property type="entry name" value="Sugar/inositol_transpt"/>
</dbReference>
<keyword evidence="5 8" id="KW-1133">Transmembrane helix</keyword>
<dbReference type="GO" id="GO:0005351">
    <property type="term" value="F:carbohydrate:proton symporter activity"/>
    <property type="evidence" value="ECO:0007669"/>
    <property type="project" value="TreeGrafter"/>
</dbReference>
<dbReference type="InterPro" id="IPR050360">
    <property type="entry name" value="MFS_Sugar_Transporters"/>
</dbReference>
<feature type="transmembrane region" description="Helical" evidence="8">
    <location>
        <begin position="358"/>
        <end position="383"/>
    </location>
</feature>
<dbReference type="FunFam" id="1.20.1250.20:FF:000134">
    <property type="entry name" value="MFS sugar transporter protein"/>
    <property type="match status" value="1"/>
</dbReference>
<comment type="similarity">
    <text evidence="2 7">Belongs to the major facilitator superfamily. Sugar transporter (TC 2.A.1.1) family.</text>
</comment>
<feature type="transmembrane region" description="Helical" evidence="8">
    <location>
        <begin position="86"/>
        <end position="105"/>
    </location>
</feature>
<keyword evidence="11" id="KW-1185">Reference proteome</keyword>
<evidence type="ECO:0000256" key="8">
    <source>
        <dbReference type="SAM" id="Phobius"/>
    </source>
</evidence>
<evidence type="ECO:0000256" key="4">
    <source>
        <dbReference type="ARBA" id="ARBA00022692"/>
    </source>
</evidence>
<evidence type="ECO:0000313" key="10">
    <source>
        <dbReference type="EMBL" id="OCL03874.1"/>
    </source>
</evidence>
<dbReference type="PANTHER" id="PTHR48022">
    <property type="entry name" value="PLASTIDIC GLUCOSE TRANSPORTER 4"/>
    <property type="match status" value="1"/>
</dbReference>
<dbReference type="OrthoDB" id="5399138at2759"/>
<dbReference type="PROSITE" id="PS00217">
    <property type="entry name" value="SUGAR_TRANSPORT_2"/>
    <property type="match status" value="1"/>
</dbReference>
<evidence type="ECO:0000313" key="11">
    <source>
        <dbReference type="Proteomes" id="UP000250140"/>
    </source>
</evidence>
<feature type="transmembrane region" description="Helical" evidence="8">
    <location>
        <begin position="294"/>
        <end position="318"/>
    </location>
</feature>
<dbReference type="Proteomes" id="UP000250140">
    <property type="component" value="Unassembled WGS sequence"/>
</dbReference>
<dbReference type="Pfam" id="PF00083">
    <property type="entry name" value="Sugar_tr"/>
    <property type="match status" value="1"/>
</dbReference>
<evidence type="ECO:0000256" key="1">
    <source>
        <dbReference type="ARBA" id="ARBA00004141"/>
    </source>
</evidence>
<dbReference type="NCBIfam" id="TIGR00879">
    <property type="entry name" value="SP"/>
    <property type="match status" value="1"/>
</dbReference>
<dbReference type="InterPro" id="IPR005828">
    <property type="entry name" value="MFS_sugar_transport-like"/>
</dbReference>
<dbReference type="PANTHER" id="PTHR48022:SF30">
    <property type="entry name" value="MAJOR FACILITATOR SUPERFAMILY (MFS) PROFILE DOMAIN-CONTAINING PROTEIN"/>
    <property type="match status" value="1"/>
</dbReference>
<feature type="transmembrane region" description="Helical" evidence="8">
    <location>
        <begin position="325"/>
        <end position="346"/>
    </location>
</feature>
<dbReference type="PROSITE" id="PS50850">
    <property type="entry name" value="MFS"/>
    <property type="match status" value="1"/>
</dbReference>
<evidence type="ECO:0000256" key="5">
    <source>
        <dbReference type="ARBA" id="ARBA00022989"/>
    </source>
</evidence>
<organism evidence="10 11">
    <name type="scientific">Glonium stellatum</name>
    <dbReference type="NCBI Taxonomy" id="574774"/>
    <lineage>
        <taxon>Eukaryota</taxon>
        <taxon>Fungi</taxon>
        <taxon>Dikarya</taxon>
        <taxon>Ascomycota</taxon>
        <taxon>Pezizomycotina</taxon>
        <taxon>Dothideomycetes</taxon>
        <taxon>Pleosporomycetidae</taxon>
        <taxon>Gloniales</taxon>
        <taxon>Gloniaceae</taxon>
        <taxon>Glonium</taxon>
    </lineage>
</organism>
<feature type="transmembrane region" description="Helical" evidence="8">
    <location>
        <begin position="111"/>
        <end position="132"/>
    </location>
</feature>
<dbReference type="SUPFAM" id="SSF103473">
    <property type="entry name" value="MFS general substrate transporter"/>
    <property type="match status" value="1"/>
</dbReference>
<keyword evidence="3 7" id="KW-0813">Transport</keyword>
<comment type="subcellular location">
    <subcellularLocation>
        <location evidence="1">Membrane</location>
        <topology evidence="1">Multi-pass membrane protein</topology>
    </subcellularLocation>
</comment>
<feature type="transmembrane region" description="Helical" evidence="8">
    <location>
        <begin position="144"/>
        <end position="167"/>
    </location>
</feature>
<gene>
    <name evidence="10" type="ORF">AOQ84DRAFT_391936</name>
</gene>
<name>A0A8E2JP34_9PEZI</name>
<sequence>MTSVFKRINKPPGYVVASTLVSLGGILNGFDTGSIGAVTEMKYFLHTFGGLTPTMRGFIVSLIMLTGAVPSFFAGQLADRFGRLEIVMAGALVFTLGAALQGGAYHLPMFLVGRALCGLGQGLWLSNVSVYITEIAPSARRGTLVSMPQLAAAFGLFCGYFTCYGSVHIQSSISWRLPYILQGAIAVALITCCNFLPTSPRWLILHGKRDQALVELDRLNFSRTEAEKDILSSTDQAHPSTTTLEGFLIIFRRRYRARTILALFVLGMIQLSGIDGVLYYAPTLFAQAGLPSQTASFLASGVSAILMLAVSIPAFLYADRMGRRTSVIAGGAGLSFCMLVIGALYASKSVHSTGPVRWVVVVLIFAFALTYSFTWGVVGKIYASEIQPARTRATANCVAQGLNFFTNWLVAFATPIFLANSSFGAYFLFGFLTLGTVIVLAGYMPETRGRSLESIQEAFHHRPVMRSWTYHLRRLFSRTGINPVSSENAASDRSSIEMATVAGASEGAINVSSVDPDTEARAVAETII</sequence>
<dbReference type="PRINTS" id="PR00171">
    <property type="entry name" value="SUGRTRNSPORT"/>
</dbReference>
<evidence type="ECO:0000256" key="3">
    <source>
        <dbReference type="ARBA" id="ARBA00022448"/>
    </source>
</evidence>
<dbReference type="EMBL" id="KV750664">
    <property type="protein sequence ID" value="OCL03874.1"/>
    <property type="molecule type" value="Genomic_DNA"/>
</dbReference>
<dbReference type="InterPro" id="IPR005829">
    <property type="entry name" value="Sugar_transporter_CS"/>
</dbReference>
<feature type="transmembrane region" description="Helical" evidence="8">
    <location>
        <begin position="12"/>
        <end position="30"/>
    </location>
</feature>
<dbReference type="Gene3D" id="1.20.1250.20">
    <property type="entry name" value="MFS general substrate transporter like domains"/>
    <property type="match status" value="1"/>
</dbReference>
<dbReference type="PROSITE" id="PS00216">
    <property type="entry name" value="SUGAR_TRANSPORT_1"/>
    <property type="match status" value="1"/>
</dbReference>
<feature type="domain" description="Major facilitator superfamily (MFS) profile" evidence="9">
    <location>
        <begin position="17"/>
        <end position="448"/>
    </location>
</feature>
<feature type="transmembrane region" description="Helical" evidence="8">
    <location>
        <begin position="179"/>
        <end position="196"/>
    </location>
</feature>
<feature type="transmembrane region" description="Helical" evidence="8">
    <location>
        <begin position="50"/>
        <end position="74"/>
    </location>
</feature>
<dbReference type="InterPro" id="IPR036259">
    <property type="entry name" value="MFS_trans_sf"/>
</dbReference>
<keyword evidence="6 8" id="KW-0472">Membrane</keyword>
<dbReference type="GO" id="GO:0016020">
    <property type="term" value="C:membrane"/>
    <property type="evidence" value="ECO:0007669"/>
    <property type="project" value="UniProtKB-SubCell"/>
</dbReference>
<feature type="transmembrane region" description="Helical" evidence="8">
    <location>
        <begin position="423"/>
        <end position="444"/>
    </location>
</feature>
<accession>A0A8E2JP34</accession>
<dbReference type="AlphaFoldDB" id="A0A8E2JP34"/>
<evidence type="ECO:0000259" key="9">
    <source>
        <dbReference type="PROSITE" id="PS50850"/>
    </source>
</evidence>
<feature type="transmembrane region" description="Helical" evidence="8">
    <location>
        <begin position="395"/>
        <end position="417"/>
    </location>
</feature>
<feature type="transmembrane region" description="Helical" evidence="8">
    <location>
        <begin position="260"/>
        <end position="282"/>
    </location>
</feature>
<protein>
    <submittedName>
        <fullName evidence="10">General substrate transporter</fullName>
    </submittedName>
</protein>
<evidence type="ECO:0000256" key="7">
    <source>
        <dbReference type="RuleBase" id="RU003346"/>
    </source>
</evidence>
<keyword evidence="4 8" id="KW-0812">Transmembrane</keyword>
<evidence type="ECO:0000256" key="6">
    <source>
        <dbReference type="ARBA" id="ARBA00023136"/>
    </source>
</evidence>
<reference evidence="10 11" key="1">
    <citation type="journal article" date="2016" name="Nat. Commun.">
        <title>Ectomycorrhizal ecology is imprinted in the genome of the dominant symbiotic fungus Cenococcum geophilum.</title>
        <authorList>
            <consortium name="DOE Joint Genome Institute"/>
            <person name="Peter M."/>
            <person name="Kohler A."/>
            <person name="Ohm R.A."/>
            <person name="Kuo A."/>
            <person name="Krutzmann J."/>
            <person name="Morin E."/>
            <person name="Arend M."/>
            <person name="Barry K.W."/>
            <person name="Binder M."/>
            <person name="Choi C."/>
            <person name="Clum A."/>
            <person name="Copeland A."/>
            <person name="Grisel N."/>
            <person name="Haridas S."/>
            <person name="Kipfer T."/>
            <person name="LaButti K."/>
            <person name="Lindquist E."/>
            <person name="Lipzen A."/>
            <person name="Maire R."/>
            <person name="Meier B."/>
            <person name="Mihaltcheva S."/>
            <person name="Molinier V."/>
            <person name="Murat C."/>
            <person name="Poggeler S."/>
            <person name="Quandt C.A."/>
            <person name="Sperisen C."/>
            <person name="Tritt A."/>
            <person name="Tisserant E."/>
            <person name="Crous P.W."/>
            <person name="Henrissat B."/>
            <person name="Nehls U."/>
            <person name="Egli S."/>
            <person name="Spatafora J.W."/>
            <person name="Grigoriev I.V."/>
            <person name="Martin F.M."/>
        </authorList>
    </citation>
    <scope>NUCLEOTIDE SEQUENCE [LARGE SCALE GENOMIC DNA]</scope>
    <source>
        <strain evidence="10 11">CBS 207.34</strain>
    </source>
</reference>